<dbReference type="KEGG" id="fpl:Ferp_1719"/>
<protein>
    <submittedName>
        <fullName evidence="1">Chorismate mutase</fullName>
    </submittedName>
</protein>
<reference evidence="2" key="1">
    <citation type="submission" date="2010-02" db="EMBL/GenBank/DDBJ databases">
        <title>Complete sequence of Ferroglobus placidus DSM 10642.</title>
        <authorList>
            <consortium name="US DOE Joint Genome Institute"/>
            <person name="Lucas S."/>
            <person name="Copeland A."/>
            <person name="Lapidus A."/>
            <person name="Cheng J.-F."/>
            <person name="Bruce D."/>
            <person name="Goodwin L."/>
            <person name="Pitluck S."/>
            <person name="Saunders E."/>
            <person name="Brettin T."/>
            <person name="Detter J.C."/>
            <person name="Han C."/>
            <person name="Tapia R."/>
            <person name="Larimer F."/>
            <person name="Land M."/>
            <person name="Hauser L."/>
            <person name="Kyrpides N."/>
            <person name="Ivanova N."/>
            <person name="Holmes D."/>
            <person name="Lovley D."/>
            <person name="Kyrpides N."/>
            <person name="Anderson I.J."/>
            <person name="Woyke T."/>
        </authorList>
    </citation>
    <scope>NUCLEOTIDE SEQUENCE [LARGE SCALE GENOMIC DNA]</scope>
    <source>
        <strain evidence="2">DSM 10642 / AEDII12DO</strain>
    </source>
</reference>
<dbReference type="HOGENOM" id="CLU_2783872_0_0_2"/>
<evidence type="ECO:0000313" key="2">
    <source>
        <dbReference type="Proteomes" id="UP000002613"/>
    </source>
</evidence>
<dbReference type="EMBL" id="CP001899">
    <property type="protein sequence ID" value="ADC65863.1"/>
    <property type="molecule type" value="Genomic_DNA"/>
</dbReference>
<reference evidence="1 2" key="2">
    <citation type="journal article" date="2011" name="Stand. Genomic Sci.">
        <title>Complete genome sequence of Ferroglobus placidus AEDII12DO.</title>
        <authorList>
            <person name="Anderson I."/>
            <person name="Risso C."/>
            <person name="Holmes D."/>
            <person name="Lucas S."/>
            <person name="Copeland A."/>
            <person name="Lapidus A."/>
            <person name="Cheng J.F."/>
            <person name="Bruce D."/>
            <person name="Goodwin L."/>
            <person name="Pitluck S."/>
            <person name="Saunders E."/>
            <person name="Brettin T."/>
            <person name="Detter J.C."/>
            <person name="Han C."/>
            <person name="Tapia R."/>
            <person name="Larimer F."/>
            <person name="Land M."/>
            <person name="Hauser L."/>
            <person name="Woyke T."/>
            <person name="Lovley D."/>
            <person name="Kyrpides N."/>
            <person name="Ivanova N."/>
        </authorList>
    </citation>
    <scope>NUCLEOTIDE SEQUENCE [LARGE SCALE GENOMIC DNA]</scope>
    <source>
        <strain evidence="2">DSM 10642 / AEDII12DO</strain>
    </source>
</reference>
<dbReference type="PaxDb" id="589924-Ferp_1719"/>
<dbReference type="GeneID" id="8779246"/>
<evidence type="ECO:0000313" key="1">
    <source>
        <dbReference type="EMBL" id="ADC65863.1"/>
    </source>
</evidence>
<proteinExistence type="predicted"/>
<dbReference type="Proteomes" id="UP000002613">
    <property type="component" value="Chromosome"/>
</dbReference>
<accession>D3RZF0</accession>
<sequence length="68" mass="7628">MEEELVEFLKKALRGLEKDNPKLLDLKKLSDLAVEAGLDVGDVIRVGEVVNKLIEDKVKELRGEDNLP</sequence>
<keyword evidence="2" id="KW-1185">Reference proteome</keyword>
<dbReference type="RefSeq" id="WP_012966202.1">
    <property type="nucleotide sequence ID" value="NC_013849.1"/>
</dbReference>
<gene>
    <name evidence="1" type="ordered locus">Ferp_1719</name>
</gene>
<organism evidence="1 2">
    <name type="scientific">Ferroglobus placidus (strain DSM 10642 / AEDII12DO)</name>
    <dbReference type="NCBI Taxonomy" id="589924"/>
    <lineage>
        <taxon>Archaea</taxon>
        <taxon>Methanobacteriati</taxon>
        <taxon>Methanobacteriota</taxon>
        <taxon>Archaeoglobi</taxon>
        <taxon>Archaeoglobales</taxon>
        <taxon>Archaeoglobaceae</taxon>
        <taxon>Ferroglobus</taxon>
    </lineage>
</organism>
<dbReference type="STRING" id="589924.Ferp_1719"/>
<dbReference type="AlphaFoldDB" id="D3RZF0"/>
<name>D3RZF0_FERPA</name>